<sequence>MNTILTSDPLLVVRDSDAEKRLDLLKEAVAANEVVPYLGPGLLRLGSAETPVPPTPEAVAAALNAHARAPSKIRTNMWSVAQFIEQRRHRRTLQSWMAEIFGAPVAPSVLHAWLATLPLSLIVDSWYDGSMRAALAETGRTDVVEIQGVTRANEFGDIWTKTYDLSGREVELAPAAKTVLYTPHGSLWPAANFLVSDSDYVEVLTEIDIQTPIPEVVKERRTDRGFFFIGCRFDDQMLRIYARQIMKRSHGPHFAVLDAEMLTRNERRFLAASAITVVDLPTREATALLVPSDIGADGSQGHRAASSKSTPNEDGWSAVLGKART</sequence>
<name>A0A7W6WG44_9HYPH</name>
<dbReference type="Proteomes" id="UP000533641">
    <property type="component" value="Unassembled WGS sequence"/>
</dbReference>
<organism evidence="2 3">
    <name type="scientific">Rhizobium mongolense</name>
    <dbReference type="NCBI Taxonomy" id="57676"/>
    <lineage>
        <taxon>Bacteria</taxon>
        <taxon>Pseudomonadati</taxon>
        <taxon>Pseudomonadota</taxon>
        <taxon>Alphaproteobacteria</taxon>
        <taxon>Hyphomicrobiales</taxon>
        <taxon>Rhizobiaceae</taxon>
        <taxon>Rhizobium/Agrobacterium group</taxon>
        <taxon>Rhizobium</taxon>
    </lineage>
</organism>
<evidence type="ECO:0000256" key="1">
    <source>
        <dbReference type="SAM" id="MobiDB-lite"/>
    </source>
</evidence>
<protein>
    <recommendedName>
        <fullName evidence="4">SIR2-like protein</fullName>
    </recommendedName>
</protein>
<dbReference type="AlphaFoldDB" id="A0A7W6WG44"/>
<accession>A0A7W6WG44</accession>
<gene>
    <name evidence="2" type="ORF">GGE12_004402</name>
</gene>
<reference evidence="2 3" key="1">
    <citation type="submission" date="2020-08" db="EMBL/GenBank/DDBJ databases">
        <title>Genomic Encyclopedia of Type Strains, Phase IV (KMG-V): Genome sequencing to study the core and pangenomes of soil and plant-associated prokaryotes.</title>
        <authorList>
            <person name="Whitman W."/>
        </authorList>
    </citation>
    <scope>NUCLEOTIDE SEQUENCE [LARGE SCALE GENOMIC DNA]</scope>
    <source>
        <strain evidence="2 3">SEMIA 402</strain>
    </source>
</reference>
<dbReference type="EMBL" id="JACIGM010000009">
    <property type="protein sequence ID" value="MBB4276605.1"/>
    <property type="molecule type" value="Genomic_DNA"/>
</dbReference>
<comment type="caution">
    <text evidence="2">The sequence shown here is derived from an EMBL/GenBank/DDBJ whole genome shotgun (WGS) entry which is preliminary data.</text>
</comment>
<proteinExistence type="predicted"/>
<evidence type="ECO:0000313" key="2">
    <source>
        <dbReference type="EMBL" id="MBB4276605.1"/>
    </source>
</evidence>
<dbReference type="Pfam" id="PF13289">
    <property type="entry name" value="SIR2_2"/>
    <property type="match status" value="1"/>
</dbReference>
<evidence type="ECO:0008006" key="4">
    <source>
        <dbReference type="Google" id="ProtNLM"/>
    </source>
</evidence>
<evidence type="ECO:0000313" key="3">
    <source>
        <dbReference type="Proteomes" id="UP000533641"/>
    </source>
</evidence>
<dbReference type="RefSeq" id="WP_183927347.1">
    <property type="nucleotide sequence ID" value="NZ_JACIGM010000009.1"/>
</dbReference>
<feature type="region of interest" description="Disordered" evidence="1">
    <location>
        <begin position="297"/>
        <end position="325"/>
    </location>
</feature>